<accession>A0ABV2IP03</accession>
<evidence type="ECO:0000313" key="3">
    <source>
        <dbReference type="EMBL" id="MET3604658.1"/>
    </source>
</evidence>
<reference evidence="3 4" key="1">
    <citation type="submission" date="2024-06" db="EMBL/GenBank/DDBJ databases">
        <title>Genomic Encyclopedia of Type Strains, Phase IV (KMG-IV): sequencing the most valuable type-strain genomes for metagenomic binning, comparative biology and taxonomic classification.</title>
        <authorList>
            <person name="Goeker M."/>
        </authorList>
    </citation>
    <scope>NUCLEOTIDE SEQUENCE [LARGE SCALE GENOMIC DNA]</scope>
    <source>
        <strain evidence="3 4">D-501</strain>
    </source>
</reference>
<feature type="signal peptide" evidence="1">
    <location>
        <begin position="1"/>
        <end position="21"/>
    </location>
</feature>
<dbReference type="InterPro" id="IPR013424">
    <property type="entry name" value="Ice-binding_C"/>
</dbReference>
<keyword evidence="1" id="KW-0732">Signal</keyword>
<sequence>MFKKTVAALMLAGLASGQAFALQDAGAETDVSGFITINASAYQAPAGEIGLIDDRTGDLLLSGYSVDPVHGSFYALIVPDTTASLTSYTFNLAGTPTVAGDSLYFRLFSAEQVGSANYTGTDGFSVTYFNINGTQSTQSWTVADSAANGSAFDSGWLQIAPLAGTQSMMVSLYETSADGLNNPVLAVDFSPAAPVPEPESIAMMLAGLGVLGAVSRRRAAKKAV</sequence>
<evidence type="ECO:0000313" key="4">
    <source>
        <dbReference type="Proteomes" id="UP001549111"/>
    </source>
</evidence>
<evidence type="ECO:0000259" key="2">
    <source>
        <dbReference type="Pfam" id="PF07589"/>
    </source>
</evidence>
<dbReference type="RefSeq" id="WP_223120890.1">
    <property type="nucleotide sequence ID" value="NZ_CP035708.1"/>
</dbReference>
<evidence type="ECO:0000256" key="1">
    <source>
        <dbReference type="SAM" id="SignalP"/>
    </source>
</evidence>
<dbReference type="Pfam" id="PF07589">
    <property type="entry name" value="PEP-CTERM"/>
    <property type="match status" value="1"/>
</dbReference>
<dbReference type="NCBIfam" id="TIGR02595">
    <property type="entry name" value="PEP_CTERM"/>
    <property type="match status" value="1"/>
</dbReference>
<protein>
    <recommendedName>
        <fullName evidence="2">Ice-binding protein C-terminal domain-containing protein</fullName>
    </recommendedName>
</protein>
<dbReference type="Proteomes" id="UP001549111">
    <property type="component" value="Unassembled WGS sequence"/>
</dbReference>
<keyword evidence="4" id="KW-1185">Reference proteome</keyword>
<organism evidence="3 4">
    <name type="scientific">Sphaerotilus sulfidivorans</name>
    <dbReference type="NCBI Taxonomy" id="639200"/>
    <lineage>
        <taxon>Bacteria</taxon>
        <taxon>Pseudomonadati</taxon>
        <taxon>Pseudomonadota</taxon>
        <taxon>Betaproteobacteria</taxon>
        <taxon>Burkholderiales</taxon>
        <taxon>Sphaerotilaceae</taxon>
        <taxon>Sphaerotilus</taxon>
    </lineage>
</organism>
<feature type="chain" id="PRO_5045295649" description="Ice-binding protein C-terminal domain-containing protein" evidence="1">
    <location>
        <begin position="22"/>
        <end position="224"/>
    </location>
</feature>
<gene>
    <name evidence="3" type="ORF">ABIC99_002474</name>
</gene>
<comment type="caution">
    <text evidence="3">The sequence shown here is derived from an EMBL/GenBank/DDBJ whole genome shotgun (WGS) entry which is preliminary data.</text>
</comment>
<proteinExistence type="predicted"/>
<name>A0ABV2IP03_9BURK</name>
<dbReference type="EMBL" id="JBEPLS010000008">
    <property type="protein sequence ID" value="MET3604658.1"/>
    <property type="molecule type" value="Genomic_DNA"/>
</dbReference>
<feature type="domain" description="Ice-binding protein C-terminal" evidence="2">
    <location>
        <begin position="194"/>
        <end position="218"/>
    </location>
</feature>